<sequence>MNGIMKREKLLFIVEAMGGGIFTYITNLTNELVKKYDVYVAYSVRKETPKDFKKSFNVNVKLIKVENFVRSINILQDLKAYIEIKKIVKKVNPDIIHLHSSKAGALGRLAFSFFNNKYTVFYTPHGYSFLMSDTSKVKRLVYRNIEKILGMGNAVTISCSPGEDKESQKIAKYTEHVNNGINMKEITNVVGDYKKSNSNKIKVATLGRISYQKNPALFNRIAENMPEKEFIWIGNGELKEEITSPNVRITGWLDRNAALRKLNEADIFILTSRWEGLPMALLEAMYMGKLCIVSNTIGNNDVIKNNVNGFICDSIEDYINAINVSKEKEKELIEHAIGDVKKEYNTITMARKYSEIYDKYILKRGK</sequence>
<dbReference type="CDD" id="cd03808">
    <property type="entry name" value="GT4_CapM-like"/>
    <property type="match status" value="1"/>
</dbReference>
<accession>A0A1V9R9L9</accession>
<feature type="domain" description="Glycosyltransferase subfamily 4-like N-terminal" evidence="2">
    <location>
        <begin position="19"/>
        <end position="182"/>
    </location>
</feature>
<evidence type="ECO:0000313" key="4">
    <source>
        <dbReference type="Proteomes" id="UP000192575"/>
    </source>
</evidence>
<dbReference type="Pfam" id="PF13439">
    <property type="entry name" value="Glyco_transf_4"/>
    <property type="match status" value="1"/>
</dbReference>
<dbReference type="EMBL" id="NBEF01000025">
    <property type="protein sequence ID" value="OQQ89814.1"/>
    <property type="molecule type" value="Genomic_DNA"/>
</dbReference>
<reference evidence="3 4" key="1">
    <citation type="submission" date="2017-03" db="EMBL/GenBank/DDBJ databases">
        <title>Phylogenomics and comparative genomics of Lactobacillus salivarius, a mammalian gut commensal.</title>
        <authorList>
            <person name="Harris H.M."/>
        </authorList>
    </citation>
    <scope>NUCLEOTIDE SEQUENCE [LARGE SCALE GENOMIC DNA]</scope>
    <source>
        <strain evidence="3 4">JCM 1047</strain>
    </source>
</reference>
<evidence type="ECO:0000259" key="2">
    <source>
        <dbReference type="Pfam" id="PF13439"/>
    </source>
</evidence>
<dbReference type="Gene3D" id="3.40.50.2000">
    <property type="entry name" value="Glycogen Phosphorylase B"/>
    <property type="match status" value="2"/>
</dbReference>
<evidence type="ECO:0000259" key="1">
    <source>
        <dbReference type="Pfam" id="PF00534"/>
    </source>
</evidence>
<protein>
    <submittedName>
        <fullName evidence="3">Glycosyl transferase</fullName>
    </submittedName>
</protein>
<dbReference type="InterPro" id="IPR028098">
    <property type="entry name" value="Glyco_trans_4-like_N"/>
</dbReference>
<dbReference type="GO" id="GO:0016757">
    <property type="term" value="F:glycosyltransferase activity"/>
    <property type="evidence" value="ECO:0007669"/>
    <property type="project" value="InterPro"/>
</dbReference>
<name>A0A1V9R9L9_9LACO</name>
<dbReference type="Pfam" id="PF00534">
    <property type="entry name" value="Glycos_transf_1"/>
    <property type="match status" value="1"/>
</dbReference>
<dbReference type="PANTHER" id="PTHR45947:SF3">
    <property type="entry name" value="SULFOQUINOVOSYL TRANSFERASE SQD2"/>
    <property type="match status" value="1"/>
</dbReference>
<evidence type="ECO:0000313" key="3">
    <source>
        <dbReference type="EMBL" id="OQQ89814.1"/>
    </source>
</evidence>
<keyword evidence="3" id="KW-0808">Transferase</keyword>
<dbReference type="InterPro" id="IPR001296">
    <property type="entry name" value="Glyco_trans_1"/>
</dbReference>
<gene>
    <name evidence="3" type="ORF">B6U56_08200</name>
</gene>
<proteinExistence type="predicted"/>
<organism evidence="3 4">
    <name type="scientific">Ligilactobacillus salivarius</name>
    <dbReference type="NCBI Taxonomy" id="1624"/>
    <lineage>
        <taxon>Bacteria</taxon>
        <taxon>Bacillati</taxon>
        <taxon>Bacillota</taxon>
        <taxon>Bacilli</taxon>
        <taxon>Lactobacillales</taxon>
        <taxon>Lactobacillaceae</taxon>
        <taxon>Ligilactobacillus</taxon>
    </lineage>
</organism>
<feature type="domain" description="Glycosyl transferase family 1" evidence="1">
    <location>
        <begin position="195"/>
        <end position="323"/>
    </location>
</feature>
<dbReference type="SUPFAM" id="SSF53756">
    <property type="entry name" value="UDP-Glycosyltransferase/glycogen phosphorylase"/>
    <property type="match status" value="1"/>
</dbReference>
<dbReference type="AlphaFoldDB" id="A0A1V9R9L9"/>
<comment type="caution">
    <text evidence="3">The sequence shown here is derived from an EMBL/GenBank/DDBJ whole genome shotgun (WGS) entry which is preliminary data.</text>
</comment>
<dbReference type="PANTHER" id="PTHR45947">
    <property type="entry name" value="SULFOQUINOVOSYL TRANSFERASE SQD2"/>
    <property type="match status" value="1"/>
</dbReference>
<dbReference type="InterPro" id="IPR050194">
    <property type="entry name" value="Glycosyltransferase_grp1"/>
</dbReference>
<dbReference type="Proteomes" id="UP000192575">
    <property type="component" value="Unassembled WGS sequence"/>
</dbReference>